<dbReference type="Proteomes" id="UP000192223">
    <property type="component" value="Unplaced"/>
</dbReference>
<dbReference type="PANTHER" id="PTHR43602">
    <property type="match status" value="1"/>
</dbReference>
<organism evidence="8 10">
    <name type="scientific">Agrilus planipennis</name>
    <name type="common">Emerald ash borer</name>
    <name type="synonym">Agrilus marcopoli</name>
    <dbReference type="NCBI Taxonomy" id="224129"/>
    <lineage>
        <taxon>Eukaryota</taxon>
        <taxon>Metazoa</taxon>
        <taxon>Ecdysozoa</taxon>
        <taxon>Arthropoda</taxon>
        <taxon>Hexapoda</taxon>
        <taxon>Insecta</taxon>
        <taxon>Pterygota</taxon>
        <taxon>Neoptera</taxon>
        <taxon>Endopterygota</taxon>
        <taxon>Coleoptera</taxon>
        <taxon>Polyphaga</taxon>
        <taxon>Elateriformia</taxon>
        <taxon>Buprestoidea</taxon>
        <taxon>Buprestidae</taxon>
        <taxon>Agrilinae</taxon>
        <taxon>Agrilus</taxon>
    </lineage>
</organism>
<dbReference type="Pfam" id="PF00378">
    <property type="entry name" value="ECH_1"/>
    <property type="match status" value="1"/>
</dbReference>
<keyword evidence="3" id="KW-0809">Transit peptide</keyword>
<dbReference type="KEGG" id="apln:108736337"/>
<comment type="function">
    <text evidence="6">May play a role in fatty acid biosynthesis and insulin sensitivity.</text>
</comment>
<evidence type="ECO:0000313" key="10">
    <source>
        <dbReference type="RefSeq" id="XP_018324225.1"/>
    </source>
</evidence>
<dbReference type="InterPro" id="IPR029045">
    <property type="entry name" value="ClpP/crotonase-like_dom_sf"/>
</dbReference>
<evidence type="ECO:0000256" key="1">
    <source>
        <dbReference type="ARBA" id="ARBA00004173"/>
    </source>
</evidence>
<dbReference type="GO" id="GO:0005739">
    <property type="term" value="C:mitochondrion"/>
    <property type="evidence" value="ECO:0007669"/>
    <property type="project" value="UniProtKB-SubCell"/>
</dbReference>
<comment type="subcellular location">
    <subcellularLocation>
        <location evidence="1">Mitochondrion</location>
    </subcellularLocation>
</comment>
<dbReference type="AlphaFoldDB" id="A0A1W4WVZ2"/>
<evidence type="ECO:0000256" key="7">
    <source>
        <dbReference type="ARBA" id="ARBA00040545"/>
    </source>
</evidence>
<evidence type="ECO:0000256" key="6">
    <source>
        <dbReference type="ARBA" id="ARBA00037410"/>
    </source>
</evidence>
<evidence type="ECO:0000256" key="2">
    <source>
        <dbReference type="ARBA" id="ARBA00022832"/>
    </source>
</evidence>
<dbReference type="GO" id="GO:0006631">
    <property type="term" value="P:fatty acid metabolic process"/>
    <property type="evidence" value="ECO:0007669"/>
    <property type="project" value="UniProtKB-KW"/>
</dbReference>
<dbReference type="SUPFAM" id="SSF52096">
    <property type="entry name" value="ClpP/crotonase"/>
    <property type="match status" value="1"/>
</dbReference>
<evidence type="ECO:0000256" key="5">
    <source>
        <dbReference type="ARBA" id="ARBA00023128"/>
    </source>
</evidence>
<dbReference type="InterPro" id="IPR001753">
    <property type="entry name" value="Enoyl-CoA_hydra/iso"/>
</dbReference>
<dbReference type="STRING" id="224129.A0A1W4WVZ2"/>
<dbReference type="GO" id="GO:0016836">
    <property type="term" value="F:hydro-lyase activity"/>
    <property type="evidence" value="ECO:0007669"/>
    <property type="project" value="TreeGrafter"/>
</dbReference>
<dbReference type="InterPro" id="IPR014748">
    <property type="entry name" value="Enoyl-CoA_hydra_C"/>
</dbReference>
<sequence>MTLIMSKVVRNTYKNLIYGPINSQHSKRIQIRKASTMIKTKFEGKIKQITMCDLKTRNALSINMMETLIKEITADQDFSNLRAIVISAEGPVFSAGHNLKELKSELGKAQYEKVFSLATKLMLSIINSPVPIIAKVDGLAAAAGCQLIAQCDITICSEESQFSTPGANFGIFCSTPGIALARCVPKMVALHMLLTGNPISSKEAKESGLVSKVVSKDKLDEEVDKICNAILLKSRSVIELGKKFYYKQVQTDIKNAYAMGERQMVDNVGMKDGQEGILSFAEKRKPVWSS</sequence>
<dbReference type="Gene3D" id="3.90.226.10">
    <property type="entry name" value="2-enoyl-CoA Hydratase, Chain A, domain 1"/>
    <property type="match status" value="1"/>
</dbReference>
<keyword evidence="8" id="KW-1185">Reference proteome</keyword>
<dbReference type="Gene3D" id="1.10.12.10">
    <property type="entry name" value="Lyase 2-enoyl-coa Hydratase, Chain A, domain 2"/>
    <property type="match status" value="1"/>
</dbReference>
<evidence type="ECO:0000313" key="8">
    <source>
        <dbReference type="Proteomes" id="UP000192223"/>
    </source>
</evidence>
<protein>
    <recommendedName>
        <fullName evidence="7">Enoyl-CoA hydratase domain-containing protein 3, mitochondrial</fullName>
    </recommendedName>
</protein>
<accession>A0A1W4WVZ2</accession>
<name>A0A1W4WVZ2_AGRPL</name>
<proteinExistence type="predicted"/>
<dbReference type="CDD" id="cd06558">
    <property type="entry name" value="crotonase-like"/>
    <property type="match status" value="1"/>
</dbReference>
<dbReference type="GeneID" id="108736337"/>
<dbReference type="PANTHER" id="PTHR43602:SF1">
    <property type="entry name" value="ENOYL-COA HYDRATASE DOMAIN-CONTAINING PROTEIN 3, MITOCHONDRIAL"/>
    <property type="match status" value="1"/>
</dbReference>
<evidence type="ECO:0000313" key="9">
    <source>
        <dbReference type="RefSeq" id="XP_018324224.1"/>
    </source>
</evidence>
<reference evidence="9 10" key="1">
    <citation type="submission" date="2025-04" db="UniProtKB">
        <authorList>
            <consortium name="RefSeq"/>
        </authorList>
    </citation>
    <scope>IDENTIFICATION</scope>
    <source>
        <tissue evidence="9 10">Entire body</tissue>
    </source>
</reference>
<dbReference type="RefSeq" id="XP_025829871.1">
    <property type="nucleotide sequence ID" value="XM_025974086.1"/>
</dbReference>
<evidence type="ECO:0000256" key="4">
    <source>
        <dbReference type="ARBA" id="ARBA00023098"/>
    </source>
</evidence>
<dbReference type="OrthoDB" id="2139957at2759"/>
<keyword evidence="5" id="KW-0496">Mitochondrion</keyword>
<dbReference type="RefSeq" id="XP_018324224.1">
    <property type="nucleotide sequence ID" value="XM_018468722.2"/>
</dbReference>
<dbReference type="InterPro" id="IPR052377">
    <property type="entry name" value="Mitochondrial_ECH-domain"/>
</dbReference>
<evidence type="ECO:0000256" key="3">
    <source>
        <dbReference type="ARBA" id="ARBA00022946"/>
    </source>
</evidence>
<keyword evidence="2" id="KW-0276">Fatty acid metabolism</keyword>
<dbReference type="RefSeq" id="XP_018324225.1">
    <property type="nucleotide sequence ID" value="XM_018468723.1"/>
</dbReference>
<gene>
    <name evidence="9 10 11" type="primary">LOC108736337</name>
</gene>
<keyword evidence="4" id="KW-0443">Lipid metabolism</keyword>
<evidence type="ECO:0000313" key="11">
    <source>
        <dbReference type="RefSeq" id="XP_025829871.1"/>
    </source>
</evidence>